<dbReference type="Pfam" id="PF07992">
    <property type="entry name" value="Pyr_redox_2"/>
    <property type="match status" value="1"/>
</dbReference>
<dbReference type="PRINTS" id="PR00368">
    <property type="entry name" value="FADPNR"/>
</dbReference>
<keyword evidence="3" id="KW-0560">Oxidoreductase</keyword>
<dbReference type="Proteomes" id="UP001211065">
    <property type="component" value="Unassembled WGS sequence"/>
</dbReference>
<dbReference type="GO" id="GO:0016174">
    <property type="term" value="F:NAD(P)H oxidase H2O2-forming activity"/>
    <property type="evidence" value="ECO:0007669"/>
    <property type="project" value="TreeGrafter"/>
</dbReference>
<dbReference type="PRINTS" id="PR00411">
    <property type="entry name" value="PNDRDTASEI"/>
</dbReference>
<dbReference type="AlphaFoldDB" id="A0AAD5TX57"/>
<dbReference type="GO" id="GO:0005739">
    <property type="term" value="C:mitochondrion"/>
    <property type="evidence" value="ECO:0007669"/>
    <property type="project" value="TreeGrafter"/>
</dbReference>
<keyword evidence="4" id="KW-1133">Transmembrane helix</keyword>
<dbReference type="GO" id="GO:0033108">
    <property type="term" value="P:mitochondrial respiratory chain complex assembly"/>
    <property type="evidence" value="ECO:0007669"/>
    <property type="project" value="TreeGrafter"/>
</dbReference>
<evidence type="ECO:0000256" key="3">
    <source>
        <dbReference type="ARBA" id="ARBA00023002"/>
    </source>
</evidence>
<keyword evidence="7" id="KW-1185">Reference proteome</keyword>
<evidence type="ECO:0000259" key="5">
    <source>
        <dbReference type="Pfam" id="PF07992"/>
    </source>
</evidence>
<dbReference type="EMBL" id="JADGJW010001135">
    <property type="protein sequence ID" value="KAJ3206270.1"/>
    <property type="molecule type" value="Genomic_DNA"/>
</dbReference>
<keyword evidence="1" id="KW-0285">Flavoprotein</keyword>
<dbReference type="InterPro" id="IPR036188">
    <property type="entry name" value="FAD/NAD-bd_sf"/>
</dbReference>
<evidence type="ECO:0000313" key="6">
    <source>
        <dbReference type="EMBL" id="KAJ3206270.1"/>
    </source>
</evidence>
<gene>
    <name evidence="6" type="ORF">HK099_000578</name>
</gene>
<dbReference type="InterPro" id="IPR050446">
    <property type="entry name" value="FAD-oxidoreductase/Apoptosis"/>
</dbReference>
<comment type="caution">
    <text evidence="6">The sequence shown here is derived from an EMBL/GenBank/DDBJ whole genome shotgun (WGS) entry which is preliminary data.</text>
</comment>
<protein>
    <recommendedName>
        <fullName evidence="5">FAD/NAD(P)-binding domain-containing protein</fullName>
    </recommendedName>
</protein>
<dbReference type="GO" id="GO:0071949">
    <property type="term" value="F:FAD binding"/>
    <property type="evidence" value="ECO:0007669"/>
    <property type="project" value="TreeGrafter"/>
</dbReference>
<dbReference type="PANTHER" id="PTHR43557">
    <property type="entry name" value="APOPTOSIS-INDUCING FACTOR 1"/>
    <property type="match status" value="1"/>
</dbReference>
<feature type="domain" description="FAD/NAD(P)-binding" evidence="5">
    <location>
        <begin position="138"/>
        <end position="481"/>
    </location>
</feature>
<evidence type="ECO:0000256" key="4">
    <source>
        <dbReference type="SAM" id="Phobius"/>
    </source>
</evidence>
<dbReference type="SUPFAM" id="SSF51905">
    <property type="entry name" value="FAD/NAD(P)-binding domain"/>
    <property type="match status" value="1"/>
</dbReference>
<dbReference type="GO" id="GO:0006915">
    <property type="term" value="P:apoptotic process"/>
    <property type="evidence" value="ECO:0007669"/>
    <property type="project" value="TreeGrafter"/>
</dbReference>
<dbReference type="PANTHER" id="PTHR43557:SF4">
    <property type="entry name" value="APOPTOSIS-INDUCING FACTOR 1, MITOCHONDRIAL"/>
    <property type="match status" value="1"/>
</dbReference>
<sequence length="495" mass="55642">MSKFFKTSDFNRILRQMYPNKTLAYSMSKKKYSSNSQQHQNPKNNFKSKFNETSTRFWLLASCAIFGPIFYTLTTPTLPKVEKKKIYVDTSPTVEDSEPAEFTKSKLPEEIVKTSTSKTVIKDTVVDNDGRKEYPYIDYILVGGGTASFNAMISIKNLDPDAKILIIGDEPNSPYQRPPLSKELWENKEQSKDFDFNAWDGTVQSIFYKPESFFEMVPKLSAKTSSEALNLKNVGLLKETRVGKLDLKKSLVVLENGYKIRYGKVLLATGATPKSITALAKLGKNENIQTFRSISDFKKLEEKLNTSNKLLVIGGGFLGSEISFSLQKRNKNEKDNAKTVHILQVFPEKGLLGLLFPEYLSNYLTKKLVEFGVEVKTETKIESVEFNKMSNDFKVTLENLNSKKKEVVQVDQILVSAGVQPNTDLARRSGLEIDPNNGGILVNAELCARTNVFAAGDVCSYYDEVLGRRRIEHYDHAVKSGILAGENMVGLSVRK</sequence>
<name>A0AAD5TX57_9FUNG</name>
<evidence type="ECO:0000313" key="7">
    <source>
        <dbReference type="Proteomes" id="UP001211065"/>
    </source>
</evidence>
<reference evidence="6" key="1">
    <citation type="submission" date="2020-05" db="EMBL/GenBank/DDBJ databases">
        <title>Phylogenomic resolution of chytrid fungi.</title>
        <authorList>
            <person name="Stajich J.E."/>
            <person name="Amses K."/>
            <person name="Simmons R."/>
            <person name="Seto K."/>
            <person name="Myers J."/>
            <person name="Bonds A."/>
            <person name="Quandt C.A."/>
            <person name="Barry K."/>
            <person name="Liu P."/>
            <person name="Grigoriev I."/>
            <person name="Longcore J.E."/>
            <person name="James T.Y."/>
        </authorList>
    </citation>
    <scope>NUCLEOTIDE SEQUENCE</scope>
    <source>
        <strain evidence="6">JEL0476</strain>
    </source>
</reference>
<organism evidence="6 7">
    <name type="scientific">Clydaea vesicula</name>
    <dbReference type="NCBI Taxonomy" id="447962"/>
    <lineage>
        <taxon>Eukaryota</taxon>
        <taxon>Fungi</taxon>
        <taxon>Fungi incertae sedis</taxon>
        <taxon>Chytridiomycota</taxon>
        <taxon>Chytridiomycota incertae sedis</taxon>
        <taxon>Chytridiomycetes</taxon>
        <taxon>Lobulomycetales</taxon>
        <taxon>Lobulomycetaceae</taxon>
        <taxon>Clydaea</taxon>
    </lineage>
</organism>
<proteinExistence type="predicted"/>
<feature type="transmembrane region" description="Helical" evidence="4">
    <location>
        <begin position="57"/>
        <end position="74"/>
    </location>
</feature>
<evidence type="ECO:0000256" key="2">
    <source>
        <dbReference type="ARBA" id="ARBA00022827"/>
    </source>
</evidence>
<keyword evidence="4" id="KW-0812">Transmembrane</keyword>
<accession>A0AAD5TX57</accession>
<evidence type="ECO:0000256" key="1">
    <source>
        <dbReference type="ARBA" id="ARBA00022630"/>
    </source>
</evidence>
<dbReference type="Gene3D" id="3.50.50.60">
    <property type="entry name" value="FAD/NAD(P)-binding domain"/>
    <property type="match status" value="2"/>
</dbReference>
<keyword evidence="4" id="KW-0472">Membrane</keyword>
<keyword evidence="2" id="KW-0274">FAD</keyword>
<dbReference type="InterPro" id="IPR023753">
    <property type="entry name" value="FAD/NAD-binding_dom"/>
</dbReference>